<feature type="compositionally biased region" description="Low complexity" evidence="2">
    <location>
        <begin position="655"/>
        <end position="674"/>
    </location>
</feature>
<dbReference type="eggNOG" id="ENOG502QV37">
    <property type="taxonomic scope" value="Eukaryota"/>
</dbReference>
<dbReference type="AlphaFoldDB" id="A0A1U7QMF1"/>
<keyword evidence="3" id="KW-0472">Membrane</keyword>
<feature type="compositionally biased region" description="Gly residues" evidence="2">
    <location>
        <begin position="675"/>
        <end position="684"/>
    </location>
</feature>
<dbReference type="CTD" id="51435"/>
<dbReference type="STRING" id="10036.ENSMAUP00000006431"/>
<feature type="compositionally biased region" description="Low complexity" evidence="2">
    <location>
        <begin position="67"/>
        <end position="85"/>
    </location>
</feature>
<evidence type="ECO:0000313" key="5">
    <source>
        <dbReference type="RefSeq" id="XP_005075307.2"/>
    </source>
</evidence>
<dbReference type="PANTHER" id="PTHR39082:SF1">
    <property type="entry name" value="SCAVENGER RECEPTOR CLASS A MEMBER 3"/>
    <property type="match status" value="1"/>
</dbReference>
<feature type="compositionally biased region" description="Low complexity" evidence="2">
    <location>
        <begin position="637"/>
        <end position="646"/>
    </location>
</feature>
<dbReference type="OrthoDB" id="5835334at2759"/>
<feature type="compositionally biased region" description="Pro residues" evidence="2">
    <location>
        <begin position="740"/>
        <end position="755"/>
    </location>
</feature>
<dbReference type="Proteomes" id="UP000886700">
    <property type="component" value="Unplaced"/>
</dbReference>
<evidence type="ECO:0000256" key="1">
    <source>
        <dbReference type="SAM" id="Coils"/>
    </source>
</evidence>
<evidence type="ECO:0000256" key="3">
    <source>
        <dbReference type="SAM" id="Phobius"/>
    </source>
</evidence>
<feature type="compositionally biased region" description="Pro residues" evidence="2">
    <location>
        <begin position="86"/>
        <end position="96"/>
    </location>
</feature>
<organism evidence="4 5">
    <name type="scientific">Mesocricetus auratus</name>
    <name type="common">Golden hamster</name>
    <dbReference type="NCBI Taxonomy" id="10036"/>
    <lineage>
        <taxon>Eukaryota</taxon>
        <taxon>Metazoa</taxon>
        <taxon>Chordata</taxon>
        <taxon>Craniata</taxon>
        <taxon>Vertebrata</taxon>
        <taxon>Euteleostomi</taxon>
        <taxon>Mammalia</taxon>
        <taxon>Eutheria</taxon>
        <taxon>Euarchontoglires</taxon>
        <taxon>Glires</taxon>
        <taxon>Rodentia</taxon>
        <taxon>Myomorpha</taxon>
        <taxon>Muroidea</taxon>
        <taxon>Cricetidae</taxon>
        <taxon>Cricetinae</taxon>
        <taxon>Mesocricetus</taxon>
    </lineage>
</organism>
<reference evidence="5" key="1">
    <citation type="submission" date="2025-08" db="UniProtKB">
        <authorList>
            <consortium name="RefSeq"/>
        </authorList>
    </citation>
    <scope>IDENTIFICATION</scope>
    <source>
        <tissue evidence="5">Liver</tissue>
    </source>
</reference>
<name>A0A1U7QMF1_MESAU</name>
<sequence length="755" mass="80577">MVTVLCPWVANPPSHSSPRTRGTKGPGRGSFENIKEVDLGWGPSGDDEGGREEEGGMRARPGRRARGSTARPAPAGRAAAPACDPWDPPPATPPVKPHSSACIPTQAPVPRAAPRGAGCCLGRTPAFHSIQGYSTRAPPGPAEARAEGTMKVRSAGGDRDVLCVTEEELVGEDEEMPSFPCTQEGRSGPHCSRCQKNLSLHTSVRILYLFLALLLVAVAVLASLVFRKVDSLSEDISLAQSIYNKKLVSMQENLQGLDPKALNNCSFCREAGQLGQEIRKLQEELEGLQKMLLAQEVQLDQTSQAHELLSSTSSQISQEMGSCSFSIHQVNQSLGLFLAQVRGWQATTAGMDTTLKDLTQECYDVRAAVHQINFTVGQTAEWIRGIQRKTDEETLTLQKMVTDWQNYTRLFGGLRSTSAKTGEMVKAIQATLGASSQRISQNSESMHDLVLQVMGLQLQLDNISSFLDDHEENMHDLQYHTRYAQNRTVERFESLEGRMTSHEIEIGTIFTNINATDNHVHSMLKYLDDVRLSCTLGFHTHAEELYYLNKSVSLMLGTTDLLRERFSLLSARLDFNVRNLSMIMEEMKAVDTQHGEILRNVTIIRGVPGPPGPRGLKGDAGIKGPLGNRGPKGDSGSLGSPGRQGPQGPPGDPGPVGERGPAGPRGFSGLKGSKGSFGTGGPRGQPGPKGDVGPPGPEGPPGSPGPSGPQGKPGISGKTGSPGQRGATGPKGEPGIQGPPGLPGPPGPPGNQSPY</sequence>
<feature type="coiled-coil region" evidence="1">
    <location>
        <begin position="271"/>
        <end position="298"/>
    </location>
</feature>
<dbReference type="KEGG" id="maua:101837164"/>
<accession>A0A1U7QMF1</accession>
<feature type="region of interest" description="Disordered" evidence="2">
    <location>
        <begin position="1"/>
        <end position="99"/>
    </location>
</feature>
<dbReference type="PANTHER" id="PTHR39082">
    <property type="entry name" value="PHOSPHOLIPASE C-BETA-2-RELATED"/>
    <property type="match status" value="1"/>
</dbReference>
<evidence type="ECO:0000256" key="2">
    <source>
        <dbReference type="SAM" id="MobiDB-lite"/>
    </source>
</evidence>
<proteinExistence type="predicted"/>
<dbReference type="InterPro" id="IPR008160">
    <property type="entry name" value="Collagen"/>
</dbReference>
<protein>
    <submittedName>
        <fullName evidence="5">Scavenger receptor class A member 3</fullName>
    </submittedName>
</protein>
<keyword evidence="1" id="KW-0175">Coiled coil</keyword>
<keyword evidence="3" id="KW-1133">Transmembrane helix</keyword>
<feature type="region of interest" description="Disordered" evidence="2">
    <location>
        <begin position="604"/>
        <end position="755"/>
    </location>
</feature>
<evidence type="ECO:0000313" key="4">
    <source>
        <dbReference type="Proteomes" id="UP000886700"/>
    </source>
</evidence>
<dbReference type="RefSeq" id="XP_005075307.2">
    <property type="nucleotide sequence ID" value="XM_005075250.4"/>
</dbReference>
<gene>
    <name evidence="5" type="primary">Scara3</name>
</gene>
<dbReference type="InterPro" id="IPR052376">
    <property type="entry name" value="Oxidative_Scav/Glycosyltrans"/>
</dbReference>
<feature type="transmembrane region" description="Helical" evidence="3">
    <location>
        <begin position="206"/>
        <end position="226"/>
    </location>
</feature>
<dbReference type="SUPFAM" id="SSF58104">
    <property type="entry name" value="Methyl-accepting chemotaxis protein (MCP) signaling domain"/>
    <property type="match status" value="1"/>
</dbReference>
<dbReference type="GeneID" id="101837164"/>
<feature type="compositionally biased region" description="Pro residues" evidence="2">
    <location>
        <begin position="694"/>
        <end position="707"/>
    </location>
</feature>
<keyword evidence="4" id="KW-1185">Reference proteome</keyword>
<keyword evidence="3" id="KW-0812">Transmembrane</keyword>
<keyword evidence="5" id="KW-0675">Receptor</keyword>
<dbReference type="Pfam" id="PF01391">
    <property type="entry name" value="Collagen"/>
    <property type="match status" value="2"/>
</dbReference>